<keyword evidence="4" id="KW-0143">Chaperone</keyword>
<evidence type="ECO:0000313" key="6">
    <source>
        <dbReference type="Proteomes" id="UP001439008"/>
    </source>
</evidence>
<dbReference type="Proteomes" id="UP001439008">
    <property type="component" value="Unassembled WGS sequence"/>
</dbReference>
<evidence type="ECO:0008006" key="7">
    <source>
        <dbReference type="Google" id="ProtNLM"/>
    </source>
</evidence>
<keyword evidence="3" id="KW-0067">ATP-binding</keyword>
<proteinExistence type="inferred from homology"/>
<dbReference type="Gene3D" id="3.30.565.10">
    <property type="entry name" value="Histidine kinase-like ATPase, C-terminal domain"/>
    <property type="match status" value="1"/>
</dbReference>
<dbReference type="PANTHER" id="PTHR11528">
    <property type="entry name" value="HEAT SHOCK PROTEIN 90 FAMILY MEMBER"/>
    <property type="match status" value="1"/>
</dbReference>
<evidence type="ECO:0000256" key="2">
    <source>
        <dbReference type="ARBA" id="ARBA00022741"/>
    </source>
</evidence>
<evidence type="ECO:0000313" key="5">
    <source>
        <dbReference type="EMBL" id="MES1921590.1"/>
    </source>
</evidence>
<reference evidence="5 6" key="1">
    <citation type="journal article" date="2024" name="BMC Biol.">
        <title>Comparative genomics of Ascetosporea gives new insight into the evolutionary basis for animal parasitism in Rhizaria.</title>
        <authorList>
            <person name="Hiltunen Thoren M."/>
            <person name="Onut-Brannstrom I."/>
            <person name="Alfjorden A."/>
            <person name="Peckova H."/>
            <person name="Swords F."/>
            <person name="Hooper C."/>
            <person name="Holzer A.S."/>
            <person name="Bass D."/>
            <person name="Burki F."/>
        </authorList>
    </citation>
    <scope>NUCLEOTIDE SEQUENCE [LARGE SCALE GENOMIC DNA]</scope>
    <source>
        <strain evidence="5">20-A016</strain>
    </source>
</reference>
<accession>A0ABV2APK0</accession>
<dbReference type="EMBL" id="JBDODL010001523">
    <property type="protein sequence ID" value="MES1921590.1"/>
    <property type="molecule type" value="Genomic_DNA"/>
</dbReference>
<keyword evidence="2" id="KW-0547">Nucleotide-binding</keyword>
<comment type="similarity">
    <text evidence="1">Belongs to the heat shock protein 90 family.</text>
</comment>
<protein>
    <recommendedName>
        <fullName evidence="7">Histidine kinase/HSP90-like ATPase domain-containing protein</fullName>
    </recommendedName>
</protein>
<dbReference type="Pfam" id="PF13589">
    <property type="entry name" value="HATPase_c_3"/>
    <property type="match status" value="1"/>
</dbReference>
<comment type="caution">
    <text evidence="5">The sequence shown here is derived from an EMBL/GenBank/DDBJ whole genome shotgun (WGS) entry which is preliminary data.</text>
</comment>
<evidence type="ECO:0000256" key="3">
    <source>
        <dbReference type="ARBA" id="ARBA00022840"/>
    </source>
</evidence>
<evidence type="ECO:0000256" key="1">
    <source>
        <dbReference type="ARBA" id="ARBA00008239"/>
    </source>
</evidence>
<gene>
    <name evidence="5" type="ORF">MHBO_003121</name>
</gene>
<evidence type="ECO:0000256" key="4">
    <source>
        <dbReference type="ARBA" id="ARBA00023186"/>
    </source>
</evidence>
<dbReference type="InterPro" id="IPR020575">
    <property type="entry name" value="Hsp90_N"/>
</dbReference>
<organism evidence="5 6">
    <name type="scientific">Bonamia ostreae</name>
    <dbReference type="NCBI Taxonomy" id="126728"/>
    <lineage>
        <taxon>Eukaryota</taxon>
        <taxon>Sar</taxon>
        <taxon>Rhizaria</taxon>
        <taxon>Endomyxa</taxon>
        <taxon>Ascetosporea</taxon>
        <taxon>Haplosporida</taxon>
        <taxon>Bonamia</taxon>
    </lineage>
</organism>
<dbReference type="InterPro" id="IPR001404">
    <property type="entry name" value="Hsp90_fam"/>
</dbReference>
<keyword evidence="6" id="KW-1185">Reference proteome</keyword>
<sequence length="131" mass="14595">MVAVNESVKGERYAFSADINNLLGLIINTFYSNNDVFLRELISNSSDAIDKIKFKSLTDSSVLGDETEFKIQIVPNKEAKTLTIRDNGIGMTKDEMVKNLGTIATSGTKAFMDTKQLIFLLKFNTKNLFSN</sequence>
<dbReference type="InterPro" id="IPR036890">
    <property type="entry name" value="HATPase_C_sf"/>
</dbReference>
<name>A0ABV2APK0_9EUKA</name>
<dbReference type="SUPFAM" id="SSF55874">
    <property type="entry name" value="ATPase domain of HSP90 chaperone/DNA topoisomerase II/histidine kinase"/>
    <property type="match status" value="1"/>
</dbReference>
<dbReference type="PRINTS" id="PR00775">
    <property type="entry name" value="HEATSHOCK90"/>
</dbReference>